<dbReference type="Gene3D" id="1.20.120.450">
    <property type="entry name" value="dinb family like domain"/>
    <property type="match status" value="1"/>
</dbReference>
<evidence type="ECO:0000313" key="3">
    <source>
        <dbReference type="EMBL" id="MCJ0741475.1"/>
    </source>
</evidence>
<comment type="similarity">
    <text evidence="1">Belongs to the DinB family.</text>
</comment>
<evidence type="ECO:0000256" key="1">
    <source>
        <dbReference type="ARBA" id="ARBA00008635"/>
    </source>
</evidence>
<comment type="caution">
    <text evidence="3">The sequence shown here is derived from an EMBL/GenBank/DDBJ whole genome shotgun (WGS) entry which is preliminary data.</text>
</comment>
<accession>A0ABS9ZSC5</accession>
<keyword evidence="2" id="KW-0479">Metal-binding</keyword>
<dbReference type="InterPro" id="IPR007837">
    <property type="entry name" value="DinB"/>
</dbReference>
<organism evidence="3 4">
    <name type="scientific">Pedobacter montanisoli</name>
    <dbReference type="NCBI Taxonomy" id="2923277"/>
    <lineage>
        <taxon>Bacteria</taxon>
        <taxon>Pseudomonadati</taxon>
        <taxon>Bacteroidota</taxon>
        <taxon>Sphingobacteriia</taxon>
        <taxon>Sphingobacteriales</taxon>
        <taxon>Sphingobacteriaceae</taxon>
        <taxon>Pedobacter</taxon>
    </lineage>
</organism>
<sequence>MELIKELSKELAAEAGTTQKFLALVPVDKLDWAPHEKSMKMGDLAVHIAELPTWVKLGLETEGLDFATMEYQAPVIKSSQDLLTLFENSLKEGQESLEKAMPEDLNKRWVLRSGDKIHADLSSYETIRHAFAQTSHHRAQLGVYFRLLNIPVPGSYGPSADETTF</sequence>
<dbReference type="SUPFAM" id="SSF109854">
    <property type="entry name" value="DinB/YfiT-like putative metalloenzymes"/>
    <property type="match status" value="1"/>
</dbReference>
<evidence type="ECO:0000256" key="2">
    <source>
        <dbReference type="ARBA" id="ARBA00022723"/>
    </source>
</evidence>
<evidence type="ECO:0000313" key="4">
    <source>
        <dbReference type="Proteomes" id="UP001165460"/>
    </source>
</evidence>
<dbReference type="RefSeq" id="WP_243358341.1">
    <property type="nucleotide sequence ID" value="NZ_JALGBH010000001.1"/>
</dbReference>
<keyword evidence="4" id="KW-1185">Reference proteome</keyword>
<dbReference type="EMBL" id="JALGBH010000001">
    <property type="protein sequence ID" value="MCJ0741475.1"/>
    <property type="molecule type" value="Genomic_DNA"/>
</dbReference>
<proteinExistence type="inferred from homology"/>
<dbReference type="Proteomes" id="UP001165460">
    <property type="component" value="Unassembled WGS sequence"/>
</dbReference>
<name>A0ABS9ZSC5_9SPHI</name>
<protein>
    <submittedName>
        <fullName evidence="3">DinB family protein</fullName>
    </submittedName>
</protein>
<dbReference type="Pfam" id="PF05163">
    <property type="entry name" value="DinB"/>
    <property type="match status" value="1"/>
</dbReference>
<reference evidence="3" key="1">
    <citation type="submission" date="2022-03" db="EMBL/GenBank/DDBJ databases">
        <authorList>
            <person name="Woo C.Y."/>
        </authorList>
    </citation>
    <scope>NUCLEOTIDE SEQUENCE</scope>
    <source>
        <strain evidence="3">CYS-01</strain>
    </source>
</reference>
<dbReference type="InterPro" id="IPR034660">
    <property type="entry name" value="DinB/YfiT-like"/>
</dbReference>
<gene>
    <name evidence="3" type="ORF">MMF97_02050</name>
</gene>